<dbReference type="InterPro" id="IPR018422">
    <property type="entry name" value="Cation/H_exchanger_CPA1"/>
</dbReference>
<evidence type="ECO:0000259" key="11">
    <source>
        <dbReference type="Pfam" id="PF00999"/>
    </source>
</evidence>
<dbReference type="GO" id="GO:0005886">
    <property type="term" value="C:plasma membrane"/>
    <property type="evidence" value="ECO:0007669"/>
    <property type="project" value="UniProtKB-SubCell"/>
</dbReference>
<feature type="transmembrane region" description="Helical" evidence="10">
    <location>
        <begin position="31"/>
        <end position="51"/>
    </location>
</feature>
<keyword evidence="9" id="KW-0739">Sodium transport</keyword>
<evidence type="ECO:0000313" key="13">
    <source>
        <dbReference type="Proteomes" id="UP000321230"/>
    </source>
</evidence>
<feature type="domain" description="Cation/H+ exchanger transmembrane" evidence="11">
    <location>
        <begin position="13"/>
        <end position="403"/>
    </location>
</feature>
<dbReference type="InterPro" id="IPR006153">
    <property type="entry name" value="Cation/H_exchanger_TM"/>
</dbReference>
<evidence type="ECO:0000256" key="5">
    <source>
        <dbReference type="ARBA" id="ARBA00022989"/>
    </source>
</evidence>
<dbReference type="AlphaFoldDB" id="A0A511AY34"/>
<dbReference type="PANTHER" id="PTHR10110:SF86">
    <property type="entry name" value="SODIUM_HYDROGEN EXCHANGER 7"/>
    <property type="match status" value="1"/>
</dbReference>
<protein>
    <submittedName>
        <fullName evidence="12">Na+/H+ antiporter</fullName>
    </submittedName>
</protein>
<keyword evidence="13" id="KW-1185">Reference proteome</keyword>
<comment type="caution">
    <text evidence="12">The sequence shown here is derived from an EMBL/GenBank/DDBJ whole genome shotgun (WGS) entry which is preliminary data.</text>
</comment>
<sequence>MTNVGQFEFILLLIVLIIGLELGARKLRLPPAAALVLGGIAIALLPGVPVIGIDPDLVLIIFLPPLLLTGAYFSVWKAFRANLAGILQLAVGGVLFTTLAVAVTTHWFLPAMPWAICFALGAIVAPPDAVAAKAVLKRVQLPERITTLLEGESLLNDASSLVLYRFAAAAALTGTFSLFQATVAFGVLAFGGLALGAVIGWAWIAILRKVRDRVLSITLTLLLPWAAYIGGERLGVSGVITTVVAGLMLGWRQHEVFTADERLRSTAVWEVLVFVLESLVFVLIGASLNEILQRHGGTAWINGAVLRPVGGIILAVLVSRFIWIFCAEGVAVLWAPRAHRPSLGSFFSFVSVMGWCGMRGVVSLAIVLAIPEEMPQRDILQIATFAIILVTVLGQGTTLGAVIRLSGIGRQSEEQDPHLSIAMARALIARVQQKAIEKVAYSEDGRLIHGRLLEQYTYRADVADRFSREQKTLKNDRNAHYQALLTTIAAGRTELLRLHREGLVHDTVLHQLEHDLDLQQMMAEGALA</sequence>
<feature type="transmembrane region" description="Helical" evidence="10">
    <location>
        <begin position="83"/>
        <end position="105"/>
    </location>
</feature>
<dbReference type="PANTHER" id="PTHR10110">
    <property type="entry name" value="SODIUM/HYDROGEN EXCHANGER"/>
    <property type="match status" value="1"/>
</dbReference>
<feature type="transmembrane region" description="Helical" evidence="10">
    <location>
        <begin position="312"/>
        <end position="334"/>
    </location>
</feature>
<evidence type="ECO:0000256" key="9">
    <source>
        <dbReference type="ARBA" id="ARBA00023201"/>
    </source>
</evidence>
<dbReference type="GO" id="GO:0015385">
    <property type="term" value="F:sodium:proton antiporter activity"/>
    <property type="evidence" value="ECO:0007669"/>
    <property type="project" value="InterPro"/>
</dbReference>
<dbReference type="Pfam" id="PF00999">
    <property type="entry name" value="Na_H_Exchanger"/>
    <property type="match status" value="1"/>
</dbReference>
<feature type="transmembrane region" description="Helical" evidence="10">
    <location>
        <begin position="6"/>
        <end position="24"/>
    </location>
</feature>
<feature type="transmembrane region" description="Helical" evidence="10">
    <location>
        <begin position="382"/>
        <end position="403"/>
    </location>
</feature>
<evidence type="ECO:0000256" key="2">
    <source>
        <dbReference type="ARBA" id="ARBA00022448"/>
    </source>
</evidence>
<keyword evidence="7" id="KW-0406">Ion transport</keyword>
<evidence type="ECO:0000256" key="7">
    <source>
        <dbReference type="ARBA" id="ARBA00023065"/>
    </source>
</evidence>
<keyword evidence="3" id="KW-1003">Cell membrane</keyword>
<name>A0A511AY34_9PROT</name>
<keyword evidence="2" id="KW-0813">Transport</keyword>
<dbReference type="Gene3D" id="6.10.140.1330">
    <property type="match status" value="1"/>
</dbReference>
<dbReference type="RefSeq" id="WP_146794396.1">
    <property type="nucleotide sequence ID" value="NZ_BARC01000004.1"/>
</dbReference>
<dbReference type="OrthoDB" id="9809206at2"/>
<keyword evidence="5 10" id="KW-1133">Transmembrane helix</keyword>
<gene>
    <name evidence="12" type="ORF">GWA01_08880</name>
</gene>
<evidence type="ECO:0000256" key="10">
    <source>
        <dbReference type="SAM" id="Phobius"/>
    </source>
</evidence>
<comment type="subcellular location">
    <subcellularLocation>
        <location evidence="1">Cell membrane</location>
        <topology evidence="1">Multi-pass membrane protein</topology>
    </subcellularLocation>
</comment>
<reference evidence="12 13" key="1">
    <citation type="submission" date="2019-07" db="EMBL/GenBank/DDBJ databases">
        <title>Whole genome shotgun sequence of Gluconobacter wancherniae NBRC 103581.</title>
        <authorList>
            <person name="Hosoyama A."/>
            <person name="Uohara A."/>
            <person name="Ohji S."/>
            <person name="Ichikawa N."/>
        </authorList>
    </citation>
    <scope>NUCLEOTIDE SEQUENCE [LARGE SCALE GENOMIC DNA]</scope>
    <source>
        <strain evidence="12 13">NBRC 103581</strain>
    </source>
</reference>
<dbReference type="GO" id="GO:0098719">
    <property type="term" value="P:sodium ion import across plasma membrane"/>
    <property type="evidence" value="ECO:0007669"/>
    <property type="project" value="TreeGrafter"/>
</dbReference>
<evidence type="ECO:0000256" key="4">
    <source>
        <dbReference type="ARBA" id="ARBA00022692"/>
    </source>
</evidence>
<evidence type="ECO:0000256" key="3">
    <source>
        <dbReference type="ARBA" id="ARBA00022475"/>
    </source>
</evidence>
<dbReference type="GO" id="GO:0015386">
    <property type="term" value="F:potassium:proton antiporter activity"/>
    <property type="evidence" value="ECO:0007669"/>
    <property type="project" value="TreeGrafter"/>
</dbReference>
<feature type="transmembrane region" description="Helical" evidence="10">
    <location>
        <begin position="185"/>
        <end position="206"/>
    </location>
</feature>
<dbReference type="GO" id="GO:0051453">
    <property type="term" value="P:regulation of intracellular pH"/>
    <property type="evidence" value="ECO:0007669"/>
    <property type="project" value="TreeGrafter"/>
</dbReference>
<feature type="transmembrane region" description="Helical" evidence="10">
    <location>
        <begin position="346"/>
        <end position="370"/>
    </location>
</feature>
<keyword evidence="4 10" id="KW-0812">Transmembrane</keyword>
<keyword evidence="6" id="KW-0915">Sodium</keyword>
<proteinExistence type="predicted"/>
<feature type="transmembrane region" description="Helical" evidence="10">
    <location>
        <begin position="234"/>
        <end position="251"/>
    </location>
</feature>
<dbReference type="Proteomes" id="UP000321230">
    <property type="component" value="Unassembled WGS sequence"/>
</dbReference>
<evidence type="ECO:0000256" key="6">
    <source>
        <dbReference type="ARBA" id="ARBA00023053"/>
    </source>
</evidence>
<accession>A0A511AY34</accession>
<organism evidence="12 13">
    <name type="scientific">Gluconobacter wancherniae NBRC 103581</name>
    <dbReference type="NCBI Taxonomy" id="656744"/>
    <lineage>
        <taxon>Bacteria</taxon>
        <taxon>Pseudomonadati</taxon>
        <taxon>Pseudomonadota</taxon>
        <taxon>Alphaproteobacteria</taxon>
        <taxon>Acetobacterales</taxon>
        <taxon>Acetobacteraceae</taxon>
        <taxon>Gluconobacter</taxon>
    </lineage>
</organism>
<evidence type="ECO:0000256" key="1">
    <source>
        <dbReference type="ARBA" id="ARBA00004651"/>
    </source>
</evidence>
<dbReference type="EMBL" id="BJUZ01000001">
    <property type="protein sequence ID" value="GEK93118.1"/>
    <property type="molecule type" value="Genomic_DNA"/>
</dbReference>
<evidence type="ECO:0000256" key="8">
    <source>
        <dbReference type="ARBA" id="ARBA00023136"/>
    </source>
</evidence>
<feature type="transmembrane region" description="Helical" evidence="10">
    <location>
        <begin position="57"/>
        <end position="76"/>
    </location>
</feature>
<evidence type="ECO:0000313" key="12">
    <source>
        <dbReference type="EMBL" id="GEK93118.1"/>
    </source>
</evidence>
<feature type="transmembrane region" description="Helical" evidence="10">
    <location>
        <begin position="271"/>
        <end position="292"/>
    </location>
</feature>
<keyword evidence="8 10" id="KW-0472">Membrane</keyword>